<organism evidence="1">
    <name type="scientific">Acidithiobacillus ferrivorans</name>
    <dbReference type="NCBI Taxonomy" id="160808"/>
    <lineage>
        <taxon>Bacteria</taxon>
        <taxon>Pseudomonadati</taxon>
        <taxon>Pseudomonadota</taxon>
        <taxon>Acidithiobacillia</taxon>
        <taxon>Acidithiobacillales</taxon>
        <taxon>Acidithiobacillaceae</taxon>
        <taxon>Acidithiobacillus</taxon>
    </lineage>
</organism>
<reference evidence="2 3" key="3">
    <citation type="submission" date="2017-03" db="EMBL/GenBank/DDBJ databases">
        <authorList>
            <person name="Regsiter A."/>
            <person name="William W."/>
        </authorList>
    </citation>
    <scope>NUCLEOTIDE SEQUENCE [LARGE SCALE GENOMIC DNA]</scope>
    <source>
        <strain evidence="2">PRJEB5721</strain>
    </source>
</reference>
<sequence length="187" mass="20233">MRGGLSDMLNQNDGMGSNAFTPTGVAQLLGSSRFDIDRIKLHGEVSSNIGAHLRDVRCQFGTLTDDGRVHITHRKTFSLNQLVAMPEQEPGICARETDVGVGKMATDVAQGSRPQQGIADGVKEHIGIGVAGQAEFVGDRHTAENKGSTRHQRMHVKAMANTQLHGVILLHHAPRERRQPARDHPAG</sequence>
<reference evidence="1" key="2">
    <citation type="submission" date="2014-07" db="EMBL/GenBank/DDBJ databases">
        <title>Initial genome analysis of the psychrotolerant acidophile Acidithiobacillus ferrivorans CF27: insights into iron and sulfur oxidation pathways and into biofilm formation.</title>
        <authorList>
            <person name="Talla E."/>
            <person name="Hedrich S."/>
            <person name="Mangenot S."/>
            <person name="Ji B."/>
            <person name="Johnson D.B."/>
            <person name="Barbe V."/>
            <person name="Bonnefoy V."/>
        </authorList>
    </citation>
    <scope>NUCLEOTIDE SEQUENCE [LARGE SCALE GENOMIC DNA]</scope>
    <source>
        <strain evidence="1">CF27</strain>
    </source>
</reference>
<accession>A0A060UR44</accession>
<dbReference type="EMBL" id="CCCS020000046">
    <property type="protein sequence ID" value="CDQ11082.1"/>
    <property type="molecule type" value="Genomic_DNA"/>
</dbReference>
<evidence type="ECO:0000313" key="3">
    <source>
        <dbReference type="Proteomes" id="UP000193925"/>
    </source>
</evidence>
<dbReference type="EMBL" id="LT841305">
    <property type="protein sequence ID" value="SMH65830.1"/>
    <property type="molecule type" value="Genomic_DNA"/>
</dbReference>
<keyword evidence="3" id="KW-1185">Reference proteome</keyword>
<evidence type="ECO:0000313" key="1">
    <source>
        <dbReference type="EMBL" id="CDQ11082.1"/>
    </source>
</evidence>
<evidence type="ECO:0000313" key="2">
    <source>
        <dbReference type="EMBL" id="SMH65830.1"/>
    </source>
</evidence>
<gene>
    <name evidence="2" type="ORF">AFERRI_20619</name>
    <name evidence="1" type="ORF">AFERRI_500013</name>
</gene>
<dbReference type="Proteomes" id="UP000193925">
    <property type="component" value="Chromosome AFERRI"/>
</dbReference>
<protein>
    <submittedName>
        <fullName evidence="1">Uncharacterized protein</fullName>
    </submittedName>
</protein>
<dbReference type="AlphaFoldDB" id="A0A060UR44"/>
<reference evidence="1" key="1">
    <citation type="submission" date="2014-03" db="EMBL/GenBank/DDBJ databases">
        <authorList>
            <person name="Genoscope - CEA"/>
        </authorList>
    </citation>
    <scope>NUCLEOTIDE SEQUENCE [LARGE SCALE GENOMIC DNA]</scope>
    <source>
        <strain evidence="1">CF27</strain>
    </source>
</reference>
<name>A0A060UR44_9PROT</name>
<proteinExistence type="predicted"/>